<evidence type="ECO:0000259" key="4">
    <source>
        <dbReference type="Pfam" id="PF01420"/>
    </source>
</evidence>
<organism evidence="5 6">
    <name type="scientific">Algoriphagus yeomjeoni</name>
    <dbReference type="NCBI Taxonomy" id="291403"/>
    <lineage>
        <taxon>Bacteria</taxon>
        <taxon>Pseudomonadati</taxon>
        <taxon>Bacteroidota</taxon>
        <taxon>Cytophagia</taxon>
        <taxon>Cytophagales</taxon>
        <taxon>Cyclobacteriaceae</taxon>
        <taxon>Algoriphagus</taxon>
    </lineage>
</organism>
<evidence type="ECO:0000313" key="6">
    <source>
        <dbReference type="Proteomes" id="UP000249610"/>
    </source>
</evidence>
<dbReference type="PANTHER" id="PTHR30408">
    <property type="entry name" value="TYPE-1 RESTRICTION ENZYME ECOKI SPECIFICITY PROTEIN"/>
    <property type="match status" value="1"/>
</dbReference>
<dbReference type="InterPro" id="IPR052021">
    <property type="entry name" value="Type-I_RS_S_subunit"/>
</dbReference>
<name>A0A327PGY3_9BACT</name>
<keyword evidence="6" id="KW-1185">Reference proteome</keyword>
<dbReference type="Gene3D" id="3.90.220.20">
    <property type="entry name" value="DNA methylase specificity domains"/>
    <property type="match status" value="2"/>
</dbReference>
<dbReference type="PANTHER" id="PTHR30408:SF13">
    <property type="entry name" value="TYPE I RESTRICTION ENZYME HINDI SPECIFICITY SUBUNIT"/>
    <property type="match status" value="1"/>
</dbReference>
<evidence type="ECO:0000256" key="1">
    <source>
        <dbReference type="ARBA" id="ARBA00010923"/>
    </source>
</evidence>
<feature type="domain" description="Type I restriction modification DNA specificity" evidence="4">
    <location>
        <begin position="229"/>
        <end position="383"/>
    </location>
</feature>
<sequence length="452" mass="51876">MSEWFRGKLGEILELKRGYDLPARLRISGKIPVISSGGFSDYHADSKVKGPGVVTGRYGTIGKVFFVNEEYWPLNTTLYVKNFKGNHPKFIYYFLQQIDFQSCSDKAAVPGLNRNHLHLLDSKIPPLPEQKAIAHILGTLDEKIELNRQLNQTLEAMAQALFKSWFVDFDPVMDNALAAGNIMPDELEAIAEKRKLVADSKKLISTNPALATKFPSSFEYNEVLGKWIPEGWEDVSFPEIVDFLEGPGIRNWQYTEEEDGIKFINIRCIKDGDLTLETANKLTREEALGKYKHFQLEEDDIVISTSGTLGRFSFVRKEHLPLSLNTSVIRFREIKGISTKYYIYGYCNTDLQYELETRASGSVQKNFGPMHLKQISLLHPRMEVLLEHEKISYQLFEKRKLNLQNIDTLTQLRDRLLPELISGRVRVKEIEEWTEQKLAMVAENRANYNSKS</sequence>
<dbReference type="Pfam" id="PF01420">
    <property type="entry name" value="Methylase_S"/>
    <property type="match status" value="2"/>
</dbReference>
<keyword evidence="2" id="KW-0680">Restriction system</keyword>
<evidence type="ECO:0000256" key="2">
    <source>
        <dbReference type="ARBA" id="ARBA00022747"/>
    </source>
</evidence>
<dbReference type="OrthoDB" id="825893at2"/>
<dbReference type="SUPFAM" id="SSF116734">
    <property type="entry name" value="DNA methylase specificity domain"/>
    <property type="match status" value="2"/>
</dbReference>
<accession>A0A327PGY3</accession>
<evidence type="ECO:0000313" key="5">
    <source>
        <dbReference type="EMBL" id="RAI91489.1"/>
    </source>
</evidence>
<dbReference type="InterPro" id="IPR000055">
    <property type="entry name" value="Restrct_endonuc_typeI_TRD"/>
</dbReference>
<dbReference type="CDD" id="cd17267">
    <property type="entry name" value="RMtype1_S_EcoAO83I-TRD1-CR1_like"/>
    <property type="match status" value="1"/>
</dbReference>
<dbReference type="GO" id="GO:0003677">
    <property type="term" value="F:DNA binding"/>
    <property type="evidence" value="ECO:0007669"/>
    <property type="project" value="UniProtKB-KW"/>
</dbReference>
<dbReference type="InterPro" id="IPR044946">
    <property type="entry name" value="Restrct_endonuc_typeI_TRD_sf"/>
</dbReference>
<comment type="similarity">
    <text evidence="1">Belongs to the type-I restriction system S methylase family.</text>
</comment>
<dbReference type="AlphaFoldDB" id="A0A327PGY3"/>
<feature type="domain" description="Type I restriction modification DNA specificity" evidence="4">
    <location>
        <begin position="1"/>
        <end position="155"/>
    </location>
</feature>
<dbReference type="GO" id="GO:0009307">
    <property type="term" value="P:DNA restriction-modification system"/>
    <property type="evidence" value="ECO:0007669"/>
    <property type="project" value="UniProtKB-KW"/>
</dbReference>
<protein>
    <submittedName>
        <fullName evidence="5">Type I restriction enzyme S subunit</fullName>
    </submittedName>
</protein>
<proteinExistence type="inferred from homology"/>
<dbReference type="EMBL" id="QLLK01000004">
    <property type="protein sequence ID" value="RAI91489.1"/>
    <property type="molecule type" value="Genomic_DNA"/>
</dbReference>
<dbReference type="RefSeq" id="WP_111611074.1">
    <property type="nucleotide sequence ID" value="NZ_QLLK01000004.1"/>
</dbReference>
<comment type="caution">
    <text evidence="5">The sequence shown here is derived from an EMBL/GenBank/DDBJ whole genome shotgun (WGS) entry which is preliminary data.</text>
</comment>
<keyword evidence="3" id="KW-0238">DNA-binding</keyword>
<dbReference type="Proteomes" id="UP000249610">
    <property type="component" value="Unassembled WGS sequence"/>
</dbReference>
<evidence type="ECO:0000256" key="3">
    <source>
        <dbReference type="ARBA" id="ARBA00023125"/>
    </source>
</evidence>
<reference evidence="5 6" key="1">
    <citation type="submission" date="2018-06" db="EMBL/GenBank/DDBJ databases">
        <title>Genomic Encyclopedia of Archaeal and Bacterial Type Strains, Phase II (KMG-II): from individual species to whole genera.</title>
        <authorList>
            <person name="Goeker M."/>
        </authorList>
    </citation>
    <scope>NUCLEOTIDE SEQUENCE [LARGE SCALE GENOMIC DNA]</scope>
    <source>
        <strain evidence="5 6">DSM 23446</strain>
    </source>
</reference>
<gene>
    <name evidence="5" type="ORF">LV83_01676</name>
</gene>